<evidence type="ECO:0000313" key="2">
    <source>
        <dbReference type="Proteomes" id="UP000019149"/>
    </source>
</evidence>
<dbReference type="RefSeq" id="XP_024352086.1">
    <property type="nucleotide sequence ID" value="XM_024493578.1"/>
</dbReference>
<dbReference type="CTD" id="36340044"/>
<proteinExistence type="predicted"/>
<sequence length="33" mass="3892">MYRSCIATTNICVFNGHLMEDTNMMNFLEKSYL</sequence>
<dbReference type="KEGG" id="egl:EGR_04329"/>
<dbReference type="EMBL" id="APAU02000026">
    <property type="protein sequence ID" value="EUB60890.1"/>
    <property type="molecule type" value="Genomic_DNA"/>
</dbReference>
<evidence type="ECO:0000313" key="1">
    <source>
        <dbReference type="EMBL" id="EUB60890.1"/>
    </source>
</evidence>
<name>W6UH31_ECHGR</name>
<dbReference type="Proteomes" id="UP000019149">
    <property type="component" value="Unassembled WGS sequence"/>
</dbReference>
<accession>W6UH31</accession>
<dbReference type="GeneID" id="36340044"/>
<comment type="caution">
    <text evidence="1">The sequence shown here is derived from an EMBL/GenBank/DDBJ whole genome shotgun (WGS) entry which is preliminary data.</text>
</comment>
<keyword evidence="2" id="KW-1185">Reference proteome</keyword>
<reference evidence="1 2" key="1">
    <citation type="journal article" date="2013" name="Nat. Genet.">
        <title>The genome of the hydatid tapeworm Echinococcus granulosus.</title>
        <authorList>
            <person name="Zheng H."/>
            <person name="Zhang W."/>
            <person name="Zhang L."/>
            <person name="Zhang Z."/>
            <person name="Li J."/>
            <person name="Lu G."/>
            <person name="Zhu Y."/>
            <person name="Wang Y."/>
            <person name="Huang Y."/>
            <person name="Liu J."/>
            <person name="Kang H."/>
            <person name="Chen J."/>
            <person name="Wang L."/>
            <person name="Chen A."/>
            <person name="Yu S."/>
            <person name="Gao Z."/>
            <person name="Jin L."/>
            <person name="Gu W."/>
            <person name="Wang Z."/>
            <person name="Zhao L."/>
            <person name="Shi B."/>
            <person name="Wen H."/>
            <person name="Lin R."/>
            <person name="Jones M.K."/>
            <person name="Brejova B."/>
            <person name="Vinar T."/>
            <person name="Zhao G."/>
            <person name="McManus D.P."/>
            <person name="Chen Z."/>
            <person name="Zhou Y."/>
            <person name="Wang S."/>
        </authorList>
    </citation>
    <scope>NUCLEOTIDE SEQUENCE [LARGE SCALE GENOMIC DNA]</scope>
</reference>
<gene>
    <name evidence="1" type="ORF">EGR_04329</name>
</gene>
<dbReference type="AlphaFoldDB" id="W6UH31"/>
<protein>
    <submittedName>
        <fullName evidence="1">Uncharacterized protein</fullName>
    </submittedName>
</protein>
<organism evidence="1 2">
    <name type="scientific">Echinococcus granulosus</name>
    <name type="common">Hydatid tapeworm</name>
    <dbReference type="NCBI Taxonomy" id="6210"/>
    <lineage>
        <taxon>Eukaryota</taxon>
        <taxon>Metazoa</taxon>
        <taxon>Spiralia</taxon>
        <taxon>Lophotrochozoa</taxon>
        <taxon>Platyhelminthes</taxon>
        <taxon>Cestoda</taxon>
        <taxon>Eucestoda</taxon>
        <taxon>Cyclophyllidea</taxon>
        <taxon>Taeniidae</taxon>
        <taxon>Echinococcus</taxon>
        <taxon>Echinococcus granulosus group</taxon>
    </lineage>
</organism>